<proteinExistence type="inferred from homology"/>
<keyword evidence="2" id="KW-0328">Glycosyltransferase</keyword>
<organism evidence="6">
    <name type="scientific">Musca domestica</name>
    <name type="common">House fly</name>
    <dbReference type="NCBI Taxonomy" id="7370"/>
    <lineage>
        <taxon>Eukaryota</taxon>
        <taxon>Metazoa</taxon>
        <taxon>Ecdysozoa</taxon>
        <taxon>Arthropoda</taxon>
        <taxon>Hexapoda</taxon>
        <taxon>Insecta</taxon>
        <taxon>Pterygota</taxon>
        <taxon>Neoptera</taxon>
        <taxon>Endopterygota</taxon>
        <taxon>Diptera</taxon>
        <taxon>Brachycera</taxon>
        <taxon>Muscomorpha</taxon>
        <taxon>Muscoidea</taxon>
        <taxon>Muscidae</taxon>
        <taxon>Musca</taxon>
    </lineage>
</organism>
<evidence type="ECO:0000256" key="3">
    <source>
        <dbReference type="ARBA" id="ARBA00022679"/>
    </source>
</evidence>
<reference evidence="8" key="2">
    <citation type="submission" date="2025-04" db="UniProtKB">
        <authorList>
            <consortium name="RefSeq"/>
        </authorList>
    </citation>
    <scope>IDENTIFICATION</scope>
    <source>
        <strain evidence="8">Aabys</strain>
    </source>
</reference>
<accession>A0A1I8MGI2</accession>
<feature type="signal peptide" evidence="5">
    <location>
        <begin position="1"/>
        <end position="21"/>
    </location>
</feature>
<protein>
    <submittedName>
        <fullName evidence="8">UDP-glucuronosyltransferase 2A2</fullName>
    </submittedName>
</protein>
<evidence type="ECO:0000313" key="6">
    <source>
        <dbReference type="EnsemblMetazoa" id="MDOA004648-PA"/>
    </source>
</evidence>
<dbReference type="VEuPathDB" id="VectorBase:MDOA004648"/>
<comment type="similarity">
    <text evidence="1">Belongs to the UDP-glycosyltransferase family.</text>
</comment>
<name>A0A1I8MGI2_MUSDO</name>
<evidence type="ECO:0000313" key="8">
    <source>
        <dbReference type="RefSeq" id="XP_005179264.1"/>
    </source>
</evidence>
<dbReference type="EnsemblMetazoa" id="MDOA004648-RA">
    <property type="protein sequence ID" value="MDOA004648-PA"/>
    <property type="gene ID" value="MDOA004648"/>
</dbReference>
<dbReference type="eggNOG" id="KOG1192">
    <property type="taxonomic scope" value="Eukaryota"/>
</dbReference>
<dbReference type="RefSeq" id="XP_005179264.1">
    <property type="nucleotide sequence ID" value="XM_005179207.3"/>
</dbReference>
<dbReference type="Pfam" id="PF00201">
    <property type="entry name" value="UDPGT"/>
    <property type="match status" value="1"/>
</dbReference>
<dbReference type="InterPro" id="IPR050271">
    <property type="entry name" value="UDP-glycosyltransferase"/>
</dbReference>
<evidence type="ECO:0000256" key="2">
    <source>
        <dbReference type="ARBA" id="ARBA00022676"/>
    </source>
</evidence>
<keyword evidence="5" id="KW-0732">Signal</keyword>
<dbReference type="PANTHER" id="PTHR48043:SF114">
    <property type="entry name" value="IP04436P-RELATED"/>
    <property type="match status" value="1"/>
</dbReference>
<keyword evidence="4" id="KW-1133">Transmembrane helix</keyword>
<feature type="transmembrane region" description="Helical" evidence="4">
    <location>
        <begin position="498"/>
        <end position="517"/>
    </location>
</feature>
<keyword evidence="4" id="KW-0472">Membrane</keyword>
<dbReference type="InterPro" id="IPR002213">
    <property type="entry name" value="UDP_glucos_trans"/>
</dbReference>
<dbReference type="Gene3D" id="3.40.50.2000">
    <property type="entry name" value="Glycogen Phosphorylase B"/>
    <property type="match status" value="1"/>
</dbReference>
<dbReference type="OrthoDB" id="5835829at2759"/>
<dbReference type="KEGG" id="mde:101888811"/>
<gene>
    <name evidence="6" type="primary">101888811</name>
    <name evidence="8" type="synonym">LOC101888811</name>
</gene>
<dbReference type="SUPFAM" id="SSF53756">
    <property type="entry name" value="UDP-Glycosyltransferase/glycogen phosphorylase"/>
    <property type="match status" value="1"/>
</dbReference>
<keyword evidence="3" id="KW-0808">Transferase</keyword>
<evidence type="ECO:0000256" key="5">
    <source>
        <dbReference type="SAM" id="SignalP"/>
    </source>
</evidence>
<dbReference type="Proteomes" id="UP001652621">
    <property type="component" value="Unplaced"/>
</dbReference>
<dbReference type="AlphaFoldDB" id="A0A1I8MGI2"/>
<dbReference type="GO" id="GO:0008194">
    <property type="term" value="F:UDP-glycosyltransferase activity"/>
    <property type="evidence" value="ECO:0007669"/>
    <property type="project" value="InterPro"/>
</dbReference>
<reference evidence="6" key="1">
    <citation type="submission" date="2020-05" db="UniProtKB">
        <authorList>
            <consortium name="EnsemblMetazoa"/>
        </authorList>
    </citation>
    <scope>IDENTIFICATION</scope>
    <source>
        <strain evidence="6">Aabys</strain>
    </source>
</reference>
<evidence type="ECO:0000313" key="7">
    <source>
        <dbReference type="Proteomes" id="UP001652621"/>
    </source>
</evidence>
<dbReference type="VEuPathDB" id="VectorBase:MDOMA2_001559"/>
<evidence type="ECO:0000256" key="1">
    <source>
        <dbReference type="ARBA" id="ARBA00009995"/>
    </source>
</evidence>
<keyword evidence="4" id="KW-0812">Transmembrane</keyword>
<dbReference type="PANTHER" id="PTHR48043">
    <property type="entry name" value="EG:EG0003.4 PROTEIN-RELATED"/>
    <property type="match status" value="1"/>
</dbReference>
<feature type="chain" id="PRO_5044560322" evidence="5">
    <location>
        <begin position="22"/>
        <end position="567"/>
    </location>
</feature>
<evidence type="ECO:0000256" key="4">
    <source>
        <dbReference type="SAM" id="Phobius"/>
    </source>
</evidence>
<sequence length="567" mass="64369">MNFKAITLAIVLLIAAEQCRAKNILCLLGVGTQTTNKWNYALLNELEQRDHHLTVVTSNPANEFEDSFLNAEFIHLEKTQTFLRQRYEALTHAELLHQSTWKFVVHWYDRQMATCRANLESIGFSEALHLAVKEKRQYDLIIYDVTYGAGCLLHLAYLFGQTPIVGLASGHLNVQNLLPLSVAAGELLNPSLHPYVLSDFGRDMSYWRRWHNNALYAFDYLYRKLLVNPVIEGIWSTNMQSKSIVTPKKFDKLLPRFKAILANYHPSLHTLQSLPNYIVPVPGLHIQGPQKLNEDVLKFVESFKKEVILIDMEKNLLDSDHSQALLDVIKQFPNNGFVWINAKGKVSGKNGGKNLLQLNNVEAGQILGHDKVKCAIVLPELLNVQEALYHGVTPLTITTSPEQRYLAQRLLERKLGLNLELYKFDKTQLHDTLKSCLNDKTLHKNAQQFSASLKKQPNPSLETAIWWVEHISENPQAQDHLLDAKSSLSFLALRGLDILLVVEIFLVLCAVNSVFILRQTFLNFKNAAQKAKAKAKKSVNERAVDVVRKEKKLSADKKEKKAKAKTS</sequence>
<keyword evidence="7" id="KW-1185">Reference proteome</keyword>